<feature type="transmembrane region" description="Helical" evidence="1">
    <location>
        <begin position="129"/>
        <end position="149"/>
    </location>
</feature>
<dbReference type="Proteomes" id="UP000256373">
    <property type="component" value="Unassembled WGS sequence"/>
</dbReference>
<name>A0A3D8YGL0_9BACT</name>
<proteinExistence type="predicted"/>
<keyword evidence="1" id="KW-1133">Transmembrane helix</keyword>
<evidence type="ECO:0000313" key="3">
    <source>
        <dbReference type="Proteomes" id="UP000256373"/>
    </source>
</evidence>
<evidence type="ECO:0000256" key="1">
    <source>
        <dbReference type="SAM" id="Phobius"/>
    </source>
</evidence>
<feature type="transmembrane region" description="Helical" evidence="1">
    <location>
        <begin position="161"/>
        <end position="182"/>
    </location>
</feature>
<organism evidence="2 3">
    <name type="scientific">Dyadobacter luteus</name>
    <dbReference type="NCBI Taxonomy" id="2259619"/>
    <lineage>
        <taxon>Bacteria</taxon>
        <taxon>Pseudomonadati</taxon>
        <taxon>Bacteroidota</taxon>
        <taxon>Cytophagia</taxon>
        <taxon>Cytophagales</taxon>
        <taxon>Spirosomataceae</taxon>
        <taxon>Dyadobacter</taxon>
    </lineage>
</organism>
<comment type="caution">
    <text evidence="2">The sequence shown here is derived from an EMBL/GenBank/DDBJ whole genome shotgun (WGS) entry which is preliminary data.</text>
</comment>
<feature type="transmembrane region" description="Helical" evidence="1">
    <location>
        <begin position="91"/>
        <end position="109"/>
    </location>
</feature>
<keyword evidence="1" id="KW-0812">Transmembrane</keyword>
<dbReference type="EMBL" id="QNUL01000002">
    <property type="protein sequence ID" value="REA63529.1"/>
    <property type="molecule type" value="Genomic_DNA"/>
</dbReference>
<reference evidence="2 3" key="1">
    <citation type="submission" date="2018-07" db="EMBL/GenBank/DDBJ databases">
        <title>Dyadobacter roseus sp. nov., isolated from rose rhizosphere soil.</title>
        <authorList>
            <person name="Chen L."/>
        </authorList>
    </citation>
    <scope>NUCLEOTIDE SEQUENCE [LARGE SCALE GENOMIC DNA]</scope>
    <source>
        <strain evidence="2 3">RS19</strain>
    </source>
</reference>
<keyword evidence="1" id="KW-0472">Membrane</keyword>
<dbReference type="AlphaFoldDB" id="A0A3D8YGL0"/>
<dbReference type="RefSeq" id="WP_115829277.1">
    <property type="nucleotide sequence ID" value="NZ_QNUL01000002.1"/>
</dbReference>
<accession>A0A3D8YGL0</accession>
<gene>
    <name evidence="2" type="ORF">DSL64_03540</name>
</gene>
<evidence type="ECO:0000313" key="2">
    <source>
        <dbReference type="EMBL" id="REA63529.1"/>
    </source>
</evidence>
<dbReference type="OrthoDB" id="667077at2"/>
<keyword evidence="3" id="KW-1185">Reference proteome</keyword>
<feature type="transmembrane region" description="Helical" evidence="1">
    <location>
        <begin position="194"/>
        <end position="216"/>
    </location>
</feature>
<sequence length="233" mass="25797">MELRITPKFTVTFLALVFMLHEAHEIAHTAVGRLICGCWGERDFNVWGVCEGCPEQNPLAVLATFAGPVFTFSLIWMGTRMLASARSERQRTLGFSLIFANLPFARLLGAGLKGGDEVWGLNTLLNNSSAAWILAFVLIFLILFFPLSTAYKAISNKRKTLWFLLFLIAPILIDVLVVLGVMNTLVENGVLSDYWILGSPRLVTVWTLFVTLVFVLTRANIAELTASSDTPAQ</sequence>
<protein>
    <submittedName>
        <fullName evidence="2">Uncharacterized protein</fullName>
    </submittedName>
</protein>
<feature type="transmembrane region" description="Helical" evidence="1">
    <location>
        <begin position="56"/>
        <end position="79"/>
    </location>
</feature>